<dbReference type="PANTHER" id="PTHR34583:SF2">
    <property type="entry name" value="ANTIPORTER SUBUNIT MNHC2-RELATED"/>
    <property type="match status" value="1"/>
</dbReference>
<dbReference type="EMBL" id="DQTV01000102">
    <property type="protein sequence ID" value="HIP57463.1"/>
    <property type="molecule type" value="Genomic_DNA"/>
</dbReference>
<evidence type="ECO:0000256" key="2">
    <source>
        <dbReference type="ARBA" id="ARBA00022475"/>
    </source>
</evidence>
<dbReference type="InterPro" id="IPR050601">
    <property type="entry name" value="CPA3_antiporter_subunitC"/>
</dbReference>
<reference evidence="7" key="1">
    <citation type="journal article" date="2020" name="ISME J.">
        <title>Gammaproteobacteria mediating utilization of methyl-, sulfur- and petroleum organic compounds in deep ocean hydrothermal plumes.</title>
        <authorList>
            <person name="Zhou Z."/>
            <person name="Liu Y."/>
            <person name="Pan J."/>
            <person name="Cron B.R."/>
            <person name="Toner B.M."/>
            <person name="Anantharaman K."/>
            <person name="Breier J.A."/>
            <person name="Dick G.J."/>
            <person name="Li M."/>
        </authorList>
    </citation>
    <scope>NUCLEOTIDE SEQUENCE</scope>
    <source>
        <strain evidence="7">SZUA-1435</strain>
    </source>
</reference>
<sequence>MARFVYNSLIVILVFNTAISLYGILARPSLVKKLIALTIFSDSLNSFAILVGYRLCKGFEQPVPPIVTRIPPTQEHISKLIATAVDPLPQALVLTAIVISLAVLAFLAALTLRIYYVSGTTDARSLALMRARAAVEGE</sequence>
<dbReference type="GO" id="GO:0005886">
    <property type="term" value="C:plasma membrane"/>
    <property type="evidence" value="ECO:0007669"/>
    <property type="project" value="UniProtKB-SubCell"/>
</dbReference>
<dbReference type="AlphaFoldDB" id="A0A832YYH8"/>
<accession>A0A832YYH8</accession>
<gene>
    <name evidence="7" type="ORF">EYH02_05295</name>
</gene>
<evidence type="ECO:0000256" key="1">
    <source>
        <dbReference type="ARBA" id="ARBA00004651"/>
    </source>
</evidence>
<evidence type="ECO:0000313" key="7">
    <source>
        <dbReference type="EMBL" id="HIP57463.1"/>
    </source>
</evidence>
<name>A0A832YYH8_9CREN</name>
<dbReference type="PANTHER" id="PTHR34583">
    <property type="entry name" value="ANTIPORTER SUBUNIT MNHC2-RELATED"/>
    <property type="match status" value="1"/>
</dbReference>
<evidence type="ECO:0000256" key="5">
    <source>
        <dbReference type="ARBA" id="ARBA00023136"/>
    </source>
</evidence>
<keyword evidence="3 6" id="KW-0812">Transmembrane</keyword>
<dbReference type="InterPro" id="IPR039428">
    <property type="entry name" value="NUOK/Mnh_C1-like"/>
</dbReference>
<evidence type="ECO:0000313" key="8">
    <source>
        <dbReference type="Proteomes" id="UP000605805"/>
    </source>
</evidence>
<evidence type="ECO:0000256" key="6">
    <source>
        <dbReference type="SAM" id="Phobius"/>
    </source>
</evidence>
<dbReference type="Gene3D" id="1.10.287.3510">
    <property type="match status" value="1"/>
</dbReference>
<feature type="transmembrane region" description="Helical" evidence="6">
    <location>
        <begin position="91"/>
        <end position="116"/>
    </location>
</feature>
<evidence type="ECO:0000256" key="3">
    <source>
        <dbReference type="ARBA" id="ARBA00022692"/>
    </source>
</evidence>
<keyword evidence="4 6" id="KW-1133">Transmembrane helix</keyword>
<keyword evidence="2" id="KW-1003">Cell membrane</keyword>
<dbReference type="Proteomes" id="UP000605805">
    <property type="component" value="Unassembled WGS sequence"/>
</dbReference>
<protein>
    <submittedName>
        <fullName evidence="7">Na+/H+ antiporter subunit C</fullName>
    </submittedName>
</protein>
<dbReference type="Pfam" id="PF00420">
    <property type="entry name" value="Oxidored_q2"/>
    <property type="match status" value="1"/>
</dbReference>
<keyword evidence="5 6" id="KW-0472">Membrane</keyword>
<comment type="subcellular location">
    <subcellularLocation>
        <location evidence="1">Cell membrane</location>
        <topology evidence="1">Multi-pass membrane protein</topology>
    </subcellularLocation>
</comment>
<feature type="transmembrane region" description="Helical" evidence="6">
    <location>
        <begin position="6"/>
        <end position="25"/>
    </location>
</feature>
<comment type="caution">
    <text evidence="7">The sequence shown here is derived from an EMBL/GenBank/DDBJ whole genome shotgun (WGS) entry which is preliminary data.</text>
</comment>
<proteinExistence type="predicted"/>
<organism evidence="7 8">
    <name type="scientific">Ignisphaera aggregans</name>
    <dbReference type="NCBI Taxonomy" id="334771"/>
    <lineage>
        <taxon>Archaea</taxon>
        <taxon>Thermoproteota</taxon>
        <taxon>Thermoprotei</taxon>
        <taxon>Desulfurococcales</taxon>
        <taxon>Desulfurococcaceae</taxon>
        <taxon>Ignisphaera</taxon>
    </lineage>
</organism>
<evidence type="ECO:0000256" key="4">
    <source>
        <dbReference type="ARBA" id="ARBA00022989"/>
    </source>
</evidence>